<dbReference type="EMBL" id="PCYM01000001">
    <property type="protein sequence ID" value="PIR47831.1"/>
    <property type="molecule type" value="Genomic_DNA"/>
</dbReference>
<dbReference type="Proteomes" id="UP000230084">
    <property type="component" value="Unassembled WGS sequence"/>
</dbReference>
<gene>
    <name evidence="2" type="ORF">COV06_00295</name>
</gene>
<dbReference type="Gene3D" id="3.40.1440.10">
    <property type="entry name" value="GIY-YIG endonuclease"/>
    <property type="match status" value="1"/>
</dbReference>
<dbReference type="InterPro" id="IPR035901">
    <property type="entry name" value="GIY-YIG_endonuc_sf"/>
</dbReference>
<dbReference type="GO" id="GO:0004519">
    <property type="term" value="F:endonuclease activity"/>
    <property type="evidence" value="ECO:0007669"/>
    <property type="project" value="UniProtKB-KW"/>
</dbReference>
<keyword evidence="2" id="KW-0540">Nuclease</keyword>
<name>A0A2H0RMQ2_9BACT</name>
<proteinExistence type="predicted"/>
<keyword evidence="2" id="KW-0378">Hydrolase</keyword>
<protein>
    <submittedName>
        <fullName evidence="2">Endonuclease</fullName>
    </submittedName>
</protein>
<reference evidence="2 3" key="1">
    <citation type="submission" date="2017-09" db="EMBL/GenBank/DDBJ databases">
        <title>Depth-based differentiation of microbial function through sediment-hosted aquifers and enrichment of novel symbionts in the deep terrestrial subsurface.</title>
        <authorList>
            <person name="Probst A.J."/>
            <person name="Ladd B."/>
            <person name="Jarett J.K."/>
            <person name="Geller-Mcgrath D.E."/>
            <person name="Sieber C.M."/>
            <person name="Emerson J.B."/>
            <person name="Anantharaman K."/>
            <person name="Thomas B.C."/>
            <person name="Malmstrom R."/>
            <person name="Stieglmeier M."/>
            <person name="Klingl A."/>
            <person name="Woyke T."/>
            <person name="Ryan C.M."/>
            <person name="Banfield J.F."/>
        </authorList>
    </citation>
    <scope>NUCLEOTIDE SEQUENCE [LARGE SCALE GENOMIC DNA]</scope>
    <source>
        <strain evidence="2">CG10_big_fil_rev_8_21_14_0_10_50_16</strain>
    </source>
</reference>
<keyword evidence="2" id="KW-0255">Endonuclease</keyword>
<evidence type="ECO:0000313" key="2">
    <source>
        <dbReference type="EMBL" id="PIR47831.1"/>
    </source>
</evidence>
<dbReference type="SUPFAM" id="SSF82771">
    <property type="entry name" value="GIY-YIG endonuclease"/>
    <property type="match status" value="1"/>
</dbReference>
<dbReference type="AlphaFoldDB" id="A0A2H0RMQ2"/>
<evidence type="ECO:0000313" key="3">
    <source>
        <dbReference type="Proteomes" id="UP000230084"/>
    </source>
</evidence>
<sequence length="81" mass="9699">MYTVYVLRSLTSGKRYIGYTAKAVQERLLDHHSGTNQWTRAHRPFEIIHCETYQDKKFAIQRERFLKSGSGRRWLDDNIPR</sequence>
<feature type="domain" description="GIY-YIG" evidence="1">
    <location>
        <begin position="1"/>
        <end position="76"/>
    </location>
</feature>
<accession>A0A2H0RMQ2</accession>
<dbReference type="PROSITE" id="PS50164">
    <property type="entry name" value="GIY_YIG"/>
    <property type="match status" value="1"/>
</dbReference>
<dbReference type="Pfam" id="PF01541">
    <property type="entry name" value="GIY-YIG"/>
    <property type="match status" value="1"/>
</dbReference>
<evidence type="ECO:0000259" key="1">
    <source>
        <dbReference type="PROSITE" id="PS50164"/>
    </source>
</evidence>
<dbReference type="InterPro" id="IPR000305">
    <property type="entry name" value="GIY-YIG_endonuc"/>
</dbReference>
<organism evidence="2 3">
    <name type="scientific">Candidatus Uhrbacteria bacterium CG10_big_fil_rev_8_21_14_0_10_50_16</name>
    <dbReference type="NCBI Taxonomy" id="1975039"/>
    <lineage>
        <taxon>Bacteria</taxon>
        <taxon>Candidatus Uhriibacteriota</taxon>
    </lineage>
</organism>
<comment type="caution">
    <text evidence="2">The sequence shown here is derived from an EMBL/GenBank/DDBJ whole genome shotgun (WGS) entry which is preliminary data.</text>
</comment>